<proteinExistence type="predicted"/>
<dbReference type="Proteomes" id="UP001275084">
    <property type="component" value="Unassembled WGS sequence"/>
</dbReference>
<reference evidence="2" key="1">
    <citation type="journal article" date="2023" name="Mol. Phylogenet. Evol.">
        <title>Genome-scale phylogeny and comparative genomics of the fungal order Sordariales.</title>
        <authorList>
            <person name="Hensen N."/>
            <person name="Bonometti L."/>
            <person name="Westerberg I."/>
            <person name="Brannstrom I.O."/>
            <person name="Guillou S."/>
            <person name="Cros-Aarteil S."/>
            <person name="Calhoun S."/>
            <person name="Haridas S."/>
            <person name="Kuo A."/>
            <person name="Mondo S."/>
            <person name="Pangilinan J."/>
            <person name="Riley R."/>
            <person name="LaButti K."/>
            <person name="Andreopoulos B."/>
            <person name="Lipzen A."/>
            <person name="Chen C."/>
            <person name="Yan M."/>
            <person name="Daum C."/>
            <person name="Ng V."/>
            <person name="Clum A."/>
            <person name="Steindorff A."/>
            <person name="Ohm R.A."/>
            <person name="Martin F."/>
            <person name="Silar P."/>
            <person name="Natvig D.O."/>
            <person name="Lalanne C."/>
            <person name="Gautier V."/>
            <person name="Ament-Velasquez S.L."/>
            <person name="Kruys A."/>
            <person name="Hutchinson M.I."/>
            <person name="Powell A.J."/>
            <person name="Barry K."/>
            <person name="Miller A.N."/>
            <person name="Grigoriev I.V."/>
            <person name="Debuchy R."/>
            <person name="Gladieux P."/>
            <person name="Hiltunen Thoren M."/>
            <person name="Johannesson H."/>
        </authorList>
    </citation>
    <scope>NUCLEOTIDE SEQUENCE</scope>
    <source>
        <strain evidence="2">CBS 955.72</strain>
    </source>
</reference>
<protein>
    <submittedName>
        <fullName evidence="2">Uncharacterized protein</fullName>
    </submittedName>
</protein>
<gene>
    <name evidence="2" type="ORF">B0T25DRAFT_528480</name>
</gene>
<evidence type="ECO:0000313" key="2">
    <source>
        <dbReference type="EMBL" id="KAK3363796.1"/>
    </source>
</evidence>
<keyword evidence="1" id="KW-0812">Transmembrane</keyword>
<keyword evidence="1" id="KW-0472">Membrane</keyword>
<keyword evidence="3" id="KW-1185">Reference proteome</keyword>
<feature type="non-terminal residue" evidence="2">
    <location>
        <position position="137"/>
    </location>
</feature>
<dbReference type="AlphaFoldDB" id="A0AAJ0MKG6"/>
<accession>A0AAJ0MKG6</accession>
<evidence type="ECO:0000256" key="1">
    <source>
        <dbReference type="SAM" id="Phobius"/>
    </source>
</evidence>
<evidence type="ECO:0000313" key="3">
    <source>
        <dbReference type="Proteomes" id="UP001275084"/>
    </source>
</evidence>
<dbReference type="EMBL" id="JAUIQD010000001">
    <property type="protein sequence ID" value="KAK3363796.1"/>
    <property type="molecule type" value="Genomic_DNA"/>
</dbReference>
<name>A0AAJ0MKG6_9PEZI</name>
<sequence>MGRRRPPRNRTDDCSTLTICGPLSCRAMAWARHQVELASTLLGLLTGAVASLFIPSTILSVKNNEPDNITDDTNGMVFLLVLPCIAWMCPRVRTSLSPWPTMTMLLFSSASGVEERHVPFCFCAEGECLGVVRFSLL</sequence>
<organism evidence="2 3">
    <name type="scientific">Lasiosphaeria hispida</name>
    <dbReference type="NCBI Taxonomy" id="260671"/>
    <lineage>
        <taxon>Eukaryota</taxon>
        <taxon>Fungi</taxon>
        <taxon>Dikarya</taxon>
        <taxon>Ascomycota</taxon>
        <taxon>Pezizomycotina</taxon>
        <taxon>Sordariomycetes</taxon>
        <taxon>Sordariomycetidae</taxon>
        <taxon>Sordariales</taxon>
        <taxon>Lasiosphaeriaceae</taxon>
        <taxon>Lasiosphaeria</taxon>
    </lineage>
</organism>
<feature type="transmembrane region" description="Helical" evidence="1">
    <location>
        <begin position="74"/>
        <end position="92"/>
    </location>
</feature>
<feature type="transmembrane region" description="Helical" evidence="1">
    <location>
        <begin position="35"/>
        <end position="54"/>
    </location>
</feature>
<reference evidence="2" key="2">
    <citation type="submission" date="2023-06" db="EMBL/GenBank/DDBJ databases">
        <authorList>
            <consortium name="Lawrence Berkeley National Laboratory"/>
            <person name="Haridas S."/>
            <person name="Hensen N."/>
            <person name="Bonometti L."/>
            <person name="Westerberg I."/>
            <person name="Brannstrom I.O."/>
            <person name="Guillou S."/>
            <person name="Cros-Aarteil S."/>
            <person name="Calhoun S."/>
            <person name="Kuo A."/>
            <person name="Mondo S."/>
            <person name="Pangilinan J."/>
            <person name="Riley R."/>
            <person name="Labutti K."/>
            <person name="Andreopoulos B."/>
            <person name="Lipzen A."/>
            <person name="Chen C."/>
            <person name="Yanf M."/>
            <person name="Daum C."/>
            <person name="Ng V."/>
            <person name="Clum A."/>
            <person name="Steindorff A."/>
            <person name="Ohm R."/>
            <person name="Martin F."/>
            <person name="Silar P."/>
            <person name="Natvig D."/>
            <person name="Lalanne C."/>
            <person name="Gautier V."/>
            <person name="Ament-Velasquez S.L."/>
            <person name="Kruys A."/>
            <person name="Hutchinson M.I."/>
            <person name="Powell A.J."/>
            <person name="Barry K."/>
            <person name="Miller A.N."/>
            <person name="Grigoriev I.V."/>
            <person name="Debuchy R."/>
            <person name="Gladieux P."/>
            <person name="Thoren M.H."/>
            <person name="Johannesson H."/>
        </authorList>
    </citation>
    <scope>NUCLEOTIDE SEQUENCE</scope>
    <source>
        <strain evidence="2">CBS 955.72</strain>
    </source>
</reference>
<keyword evidence="1" id="KW-1133">Transmembrane helix</keyword>
<comment type="caution">
    <text evidence="2">The sequence shown here is derived from an EMBL/GenBank/DDBJ whole genome shotgun (WGS) entry which is preliminary data.</text>
</comment>